<dbReference type="OrthoDB" id="10256743at2759"/>
<protein>
    <submittedName>
        <fullName evidence="2">Uncharacterized protein</fullName>
    </submittedName>
</protein>
<dbReference type="EMBL" id="KV417274">
    <property type="protein sequence ID" value="KZO98950.1"/>
    <property type="molecule type" value="Genomic_DNA"/>
</dbReference>
<evidence type="ECO:0000256" key="1">
    <source>
        <dbReference type="SAM" id="MobiDB-lite"/>
    </source>
</evidence>
<evidence type="ECO:0000313" key="2">
    <source>
        <dbReference type="EMBL" id="KZO98950.1"/>
    </source>
</evidence>
<feature type="compositionally biased region" description="Acidic residues" evidence="1">
    <location>
        <begin position="345"/>
        <end position="358"/>
    </location>
</feature>
<feature type="region of interest" description="Disordered" evidence="1">
    <location>
        <begin position="107"/>
        <end position="129"/>
    </location>
</feature>
<name>A0A167PMG5_CALVF</name>
<reference evidence="2 3" key="1">
    <citation type="journal article" date="2016" name="Mol. Biol. Evol.">
        <title>Comparative Genomics of Early-Diverging Mushroom-Forming Fungi Provides Insights into the Origins of Lignocellulose Decay Capabilities.</title>
        <authorList>
            <person name="Nagy L.G."/>
            <person name="Riley R."/>
            <person name="Tritt A."/>
            <person name="Adam C."/>
            <person name="Daum C."/>
            <person name="Floudas D."/>
            <person name="Sun H."/>
            <person name="Yadav J.S."/>
            <person name="Pangilinan J."/>
            <person name="Larsson K.H."/>
            <person name="Matsuura K."/>
            <person name="Barry K."/>
            <person name="Labutti K."/>
            <person name="Kuo R."/>
            <person name="Ohm R.A."/>
            <person name="Bhattacharya S.S."/>
            <person name="Shirouzu T."/>
            <person name="Yoshinaga Y."/>
            <person name="Martin F.M."/>
            <person name="Grigoriev I.V."/>
            <person name="Hibbett D.S."/>
        </authorList>
    </citation>
    <scope>NUCLEOTIDE SEQUENCE [LARGE SCALE GENOMIC DNA]</scope>
    <source>
        <strain evidence="2 3">TUFC12733</strain>
    </source>
</reference>
<gene>
    <name evidence="2" type="ORF">CALVIDRAFT_596545</name>
</gene>
<accession>A0A167PMG5</accession>
<dbReference type="AlphaFoldDB" id="A0A167PMG5"/>
<dbReference type="STRING" id="1330018.A0A167PMG5"/>
<keyword evidence="3" id="KW-1185">Reference proteome</keyword>
<sequence length="448" mass="49105">MAEAVVISMEGIHIEPAPNHGPDIPLPMSFPAILRDPRSRFAHLHGVSPKARSHEVSELRAGISRIEGKRKTLRRENSHILLGNPHAVAPLRSDYDAPKTNVRSTFPVPLPPYLPRSQMAPSPPAPQRDELTAAAGRFNISLRGARKYLRRRGLYAERMVRVVEGEIVQWLQAPGLQHAGRPFGVDFAAPIDEGYNDCLRGSVTEVFRTPLKLVWKTDDALARYAIYCTARWHNVVSFSKDSPDGERHTTLLRPNIFGPHMAGLANLEASAPAGAYPSPTALETDTDALSSAYDSEPWSYVDRPVRGAALSVTAESITDLTEDGLTAEASSGDESSMYAPADVEMGSEDEGSLLEPVDDMSLGNDDTPRPGDLEISLNRMSLADRQRLRSRSSPSPSPVRRRPRPGAGERIGRAPVASSMGRDASELERRRPGKPPSRAQSFFEHVFH</sequence>
<evidence type="ECO:0000313" key="3">
    <source>
        <dbReference type="Proteomes" id="UP000076738"/>
    </source>
</evidence>
<organism evidence="2 3">
    <name type="scientific">Calocera viscosa (strain TUFC12733)</name>
    <dbReference type="NCBI Taxonomy" id="1330018"/>
    <lineage>
        <taxon>Eukaryota</taxon>
        <taxon>Fungi</taxon>
        <taxon>Dikarya</taxon>
        <taxon>Basidiomycota</taxon>
        <taxon>Agaricomycotina</taxon>
        <taxon>Dacrymycetes</taxon>
        <taxon>Dacrymycetales</taxon>
        <taxon>Dacrymycetaceae</taxon>
        <taxon>Calocera</taxon>
    </lineage>
</organism>
<dbReference type="Proteomes" id="UP000076738">
    <property type="component" value="Unassembled WGS sequence"/>
</dbReference>
<feature type="region of interest" description="Disordered" evidence="1">
    <location>
        <begin position="343"/>
        <end position="448"/>
    </location>
</feature>
<proteinExistence type="predicted"/>